<proteinExistence type="predicted"/>
<protein>
    <submittedName>
        <fullName evidence="1">Uncharacterized protein</fullName>
    </submittedName>
</protein>
<dbReference type="EMBL" id="BGPR01006491">
    <property type="protein sequence ID" value="GBN19429.1"/>
    <property type="molecule type" value="Genomic_DNA"/>
</dbReference>
<feature type="non-terminal residue" evidence="1">
    <location>
        <position position="31"/>
    </location>
</feature>
<gene>
    <name evidence="1" type="ORF">AVEN_113438_1</name>
</gene>
<accession>A0A4Y2LY79</accession>
<evidence type="ECO:0000313" key="1">
    <source>
        <dbReference type="EMBL" id="GBN19429.1"/>
    </source>
</evidence>
<dbReference type="AlphaFoldDB" id="A0A4Y2LY79"/>
<reference evidence="1 2" key="1">
    <citation type="journal article" date="2019" name="Sci. Rep.">
        <title>Orb-weaving spider Araneus ventricosus genome elucidates the spidroin gene catalogue.</title>
        <authorList>
            <person name="Kono N."/>
            <person name="Nakamura H."/>
            <person name="Ohtoshi R."/>
            <person name="Moran D.A.P."/>
            <person name="Shinohara A."/>
            <person name="Yoshida Y."/>
            <person name="Fujiwara M."/>
            <person name="Mori M."/>
            <person name="Tomita M."/>
            <person name="Arakawa K."/>
        </authorList>
    </citation>
    <scope>NUCLEOTIDE SEQUENCE [LARGE SCALE GENOMIC DNA]</scope>
</reference>
<evidence type="ECO:0000313" key="2">
    <source>
        <dbReference type="Proteomes" id="UP000499080"/>
    </source>
</evidence>
<name>A0A4Y2LY79_ARAVE</name>
<keyword evidence="2" id="KW-1185">Reference proteome</keyword>
<organism evidence="1 2">
    <name type="scientific">Araneus ventricosus</name>
    <name type="common">Orbweaver spider</name>
    <name type="synonym">Epeira ventricosa</name>
    <dbReference type="NCBI Taxonomy" id="182803"/>
    <lineage>
        <taxon>Eukaryota</taxon>
        <taxon>Metazoa</taxon>
        <taxon>Ecdysozoa</taxon>
        <taxon>Arthropoda</taxon>
        <taxon>Chelicerata</taxon>
        <taxon>Arachnida</taxon>
        <taxon>Araneae</taxon>
        <taxon>Araneomorphae</taxon>
        <taxon>Entelegynae</taxon>
        <taxon>Araneoidea</taxon>
        <taxon>Araneidae</taxon>
        <taxon>Araneus</taxon>
    </lineage>
</organism>
<comment type="caution">
    <text evidence="1">The sequence shown here is derived from an EMBL/GenBank/DDBJ whole genome shotgun (WGS) entry which is preliminary data.</text>
</comment>
<dbReference type="Proteomes" id="UP000499080">
    <property type="component" value="Unassembled WGS sequence"/>
</dbReference>
<sequence length="31" mass="3767">MRGSEVKSKSAYDWTRQLEVSKSHWREEEKV</sequence>